<dbReference type="RefSeq" id="WP_185129606.1">
    <property type="nucleotide sequence ID" value="NZ_JACJVO010000016.1"/>
</dbReference>
<accession>A0A7X0VVY4</accession>
<sequence length="188" mass="21303">MSQQVADKLNKGISPQQFMDGMEKNKDAFRQNYDDFAWPDDETREYFESLNNRDDLRAMIITADWCGDALRSVPIAFRALEAGGVPTEVMIIEQHYDLIDRFLTLGGRSIPIVLIVDTGGAVLGKWGPRPSQVQEVMIAFKEANPDREAPSYQENLSAAREEMKRRYGEASNYTPAVLQELQDLISRV</sequence>
<dbReference type="Gene3D" id="3.40.30.10">
    <property type="entry name" value="Glutaredoxin"/>
    <property type="match status" value="1"/>
</dbReference>
<reference evidence="1 2" key="1">
    <citation type="submission" date="2020-08" db="EMBL/GenBank/DDBJ databases">
        <title>Cohnella phylogeny.</title>
        <authorList>
            <person name="Dunlap C."/>
        </authorList>
    </citation>
    <scope>NUCLEOTIDE SEQUENCE [LARGE SCALE GENOMIC DNA]</scope>
    <source>
        <strain evidence="1 2">CBP 2801</strain>
    </source>
</reference>
<gene>
    <name evidence="1" type="ORF">H7C18_13520</name>
</gene>
<dbReference type="AlphaFoldDB" id="A0A7X0VVY4"/>
<evidence type="ECO:0000313" key="1">
    <source>
        <dbReference type="EMBL" id="MBB6731935.1"/>
    </source>
</evidence>
<dbReference type="SUPFAM" id="SSF52833">
    <property type="entry name" value="Thioredoxin-like"/>
    <property type="match status" value="1"/>
</dbReference>
<proteinExistence type="predicted"/>
<keyword evidence="2" id="KW-1185">Reference proteome</keyword>
<name>A0A7X0VVY4_9BACL</name>
<evidence type="ECO:0000313" key="2">
    <source>
        <dbReference type="Proteomes" id="UP000564644"/>
    </source>
</evidence>
<comment type="caution">
    <text evidence="1">The sequence shown here is derived from an EMBL/GenBank/DDBJ whole genome shotgun (WGS) entry which is preliminary data.</text>
</comment>
<dbReference type="InterPro" id="IPR036249">
    <property type="entry name" value="Thioredoxin-like_sf"/>
</dbReference>
<protein>
    <submittedName>
        <fullName evidence="1">Thioredoxin family protein</fullName>
    </submittedName>
</protein>
<dbReference type="Pfam" id="PF14595">
    <property type="entry name" value="Thioredoxin_9"/>
    <property type="match status" value="1"/>
</dbReference>
<dbReference type="EMBL" id="JACJVO010000016">
    <property type="protein sequence ID" value="MBB6731935.1"/>
    <property type="molecule type" value="Genomic_DNA"/>
</dbReference>
<dbReference type="Proteomes" id="UP000564644">
    <property type="component" value="Unassembled WGS sequence"/>
</dbReference>
<organism evidence="1 2">
    <name type="scientific">Cohnella zeiphila</name>
    <dbReference type="NCBI Taxonomy" id="2761120"/>
    <lineage>
        <taxon>Bacteria</taxon>
        <taxon>Bacillati</taxon>
        <taxon>Bacillota</taxon>
        <taxon>Bacilli</taxon>
        <taxon>Bacillales</taxon>
        <taxon>Paenibacillaceae</taxon>
        <taxon>Cohnella</taxon>
    </lineage>
</organism>